<feature type="non-terminal residue" evidence="10">
    <location>
        <position position="229"/>
    </location>
</feature>
<name>A0AAV2SDL3_MEGNR</name>
<organism evidence="10 11">
    <name type="scientific">Meganyctiphanes norvegica</name>
    <name type="common">Northern krill</name>
    <name type="synonym">Thysanopoda norvegica</name>
    <dbReference type="NCBI Taxonomy" id="48144"/>
    <lineage>
        <taxon>Eukaryota</taxon>
        <taxon>Metazoa</taxon>
        <taxon>Ecdysozoa</taxon>
        <taxon>Arthropoda</taxon>
        <taxon>Crustacea</taxon>
        <taxon>Multicrustacea</taxon>
        <taxon>Malacostraca</taxon>
        <taxon>Eumalacostraca</taxon>
        <taxon>Eucarida</taxon>
        <taxon>Euphausiacea</taxon>
        <taxon>Euphausiidae</taxon>
        <taxon>Meganyctiphanes</taxon>
    </lineage>
</organism>
<dbReference type="PROSITE" id="PS51225">
    <property type="entry name" value="MARVEL"/>
    <property type="match status" value="1"/>
</dbReference>
<comment type="subcellular location">
    <subcellularLocation>
        <location evidence="1">Membrane</location>
        <topology evidence="1">Multi-pass membrane protein</topology>
    </subcellularLocation>
</comment>
<gene>
    <name evidence="10" type="ORF">MNOR_LOCUS35433</name>
</gene>
<dbReference type="EMBL" id="CAXKWB010059128">
    <property type="protein sequence ID" value="CAL4181592.1"/>
    <property type="molecule type" value="Genomic_DNA"/>
</dbReference>
<dbReference type="Pfam" id="PF01284">
    <property type="entry name" value="MARVEL"/>
    <property type="match status" value="1"/>
</dbReference>
<feature type="transmembrane region" description="Helical" evidence="8">
    <location>
        <begin position="150"/>
        <end position="169"/>
    </location>
</feature>
<feature type="transmembrane region" description="Helical" evidence="8">
    <location>
        <begin position="72"/>
        <end position="94"/>
    </location>
</feature>
<feature type="region of interest" description="Disordered" evidence="7">
    <location>
        <begin position="190"/>
        <end position="229"/>
    </location>
</feature>
<evidence type="ECO:0000313" key="10">
    <source>
        <dbReference type="EMBL" id="CAL4181592.1"/>
    </source>
</evidence>
<proteinExistence type="inferred from homology"/>
<feature type="transmembrane region" description="Helical" evidence="8">
    <location>
        <begin position="106"/>
        <end position="130"/>
    </location>
</feature>
<protein>
    <recommendedName>
        <fullName evidence="9">MARVEL domain-containing protein</fullName>
    </recommendedName>
</protein>
<evidence type="ECO:0000256" key="3">
    <source>
        <dbReference type="ARBA" id="ARBA00022692"/>
    </source>
</evidence>
<feature type="domain" description="MARVEL" evidence="9">
    <location>
        <begin position="22"/>
        <end position="172"/>
    </location>
</feature>
<evidence type="ECO:0000256" key="7">
    <source>
        <dbReference type="SAM" id="MobiDB-lite"/>
    </source>
</evidence>
<sequence length="229" mass="25334">MLNLGRFVFDGSWKPGSFDAELVDSRELGSSVPSWLFSVIVFGCISSQGWTIDPKTKQERCLYNGDSNACNYGVGISVIAFLASLGFIAGEYLFEQMSSIKTRKHYVMADLGFSGFWSFLYFVGFCYLANQWSNTSPTPEYGVNNMQAAIAFSFFAIFPWAASAYLAFLRFKQGNAQEFAPSYEADPTNMAGYNSYPDATDPDGGYSQPPFNQQPMDTGAPVMQQAPPY</sequence>
<evidence type="ECO:0000259" key="9">
    <source>
        <dbReference type="PROSITE" id="PS51225"/>
    </source>
</evidence>
<evidence type="ECO:0000256" key="4">
    <source>
        <dbReference type="ARBA" id="ARBA00022989"/>
    </source>
</evidence>
<dbReference type="InterPro" id="IPR008253">
    <property type="entry name" value="Marvel"/>
</dbReference>
<keyword evidence="5 6" id="KW-0472">Membrane</keyword>
<dbReference type="PANTHER" id="PTHR10838">
    <property type="entry name" value="SYNAPTOGYRIN"/>
    <property type="match status" value="1"/>
</dbReference>
<keyword evidence="11" id="KW-1185">Reference proteome</keyword>
<evidence type="ECO:0000313" key="11">
    <source>
        <dbReference type="Proteomes" id="UP001497623"/>
    </source>
</evidence>
<comment type="caution">
    <text evidence="10">The sequence shown here is derived from an EMBL/GenBank/DDBJ whole genome shotgun (WGS) entry which is preliminary data.</text>
</comment>
<comment type="similarity">
    <text evidence="2">Belongs to the synaptogyrin family.</text>
</comment>
<evidence type="ECO:0000256" key="1">
    <source>
        <dbReference type="ARBA" id="ARBA00004141"/>
    </source>
</evidence>
<dbReference type="AlphaFoldDB" id="A0AAV2SDL3"/>
<evidence type="ECO:0000256" key="5">
    <source>
        <dbReference type="ARBA" id="ARBA00023136"/>
    </source>
</evidence>
<dbReference type="GO" id="GO:0031594">
    <property type="term" value="C:neuromuscular junction"/>
    <property type="evidence" value="ECO:0007669"/>
    <property type="project" value="TreeGrafter"/>
</dbReference>
<dbReference type="Proteomes" id="UP001497623">
    <property type="component" value="Unassembled WGS sequence"/>
</dbReference>
<evidence type="ECO:0000256" key="6">
    <source>
        <dbReference type="PROSITE-ProRule" id="PRU00581"/>
    </source>
</evidence>
<keyword evidence="3 6" id="KW-0812">Transmembrane</keyword>
<evidence type="ECO:0000256" key="8">
    <source>
        <dbReference type="SAM" id="Phobius"/>
    </source>
</evidence>
<dbReference type="PANTHER" id="PTHR10838:SF20">
    <property type="entry name" value="SYNAPTOGYRIN"/>
    <property type="match status" value="1"/>
</dbReference>
<dbReference type="GO" id="GO:0030672">
    <property type="term" value="C:synaptic vesicle membrane"/>
    <property type="evidence" value="ECO:0007669"/>
    <property type="project" value="TreeGrafter"/>
</dbReference>
<reference evidence="10 11" key="1">
    <citation type="submission" date="2024-05" db="EMBL/GenBank/DDBJ databases">
        <authorList>
            <person name="Wallberg A."/>
        </authorList>
    </citation>
    <scope>NUCLEOTIDE SEQUENCE [LARGE SCALE GENOMIC DNA]</scope>
</reference>
<dbReference type="InterPro" id="IPR016579">
    <property type="entry name" value="Synaptogyrin"/>
</dbReference>
<keyword evidence="4 8" id="KW-1133">Transmembrane helix</keyword>
<evidence type="ECO:0000256" key="2">
    <source>
        <dbReference type="ARBA" id="ARBA00010252"/>
    </source>
</evidence>
<accession>A0AAV2SDL3</accession>